<dbReference type="KEGG" id="ruv:EC9_40800"/>
<dbReference type="Proteomes" id="UP000319557">
    <property type="component" value="Chromosome"/>
</dbReference>
<name>A0A517M4T6_9BACT</name>
<dbReference type="Pfam" id="PF14229">
    <property type="entry name" value="DUF4332"/>
    <property type="match status" value="2"/>
</dbReference>
<feature type="compositionally biased region" description="Polar residues" evidence="2">
    <location>
        <begin position="967"/>
        <end position="981"/>
    </location>
</feature>
<dbReference type="PANTHER" id="PTHR31294:SF8">
    <property type="entry name" value="KERATIN-ASSOCIATED PROTEIN 21-1-RELATED"/>
    <property type="match status" value="1"/>
</dbReference>
<dbReference type="InterPro" id="IPR027417">
    <property type="entry name" value="P-loop_NTPase"/>
</dbReference>
<dbReference type="InterPro" id="IPR025567">
    <property type="entry name" value="DUF4332"/>
</dbReference>
<gene>
    <name evidence="4" type="primary">smc_4</name>
    <name evidence="4" type="ORF">EC9_40800</name>
</gene>
<dbReference type="OrthoDB" id="219171at2"/>
<proteinExistence type="predicted"/>
<dbReference type="RefSeq" id="WP_145347814.1">
    <property type="nucleotide sequence ID" value="NZ_CP036261.1"/>
</dbReference>
<reference evidence="4 5" key="1">
    <citation type="submission" date="2019-02" db="EMBL/GenBank/DDBJ databases">
        <title>Deep-cultivation of Planctomycetes and their phenomic and genomic characterization uncovers novel biology.</title>
        <authorList>
            <person name="Wiegand S."/>
            <person name="Jogler M."/>
            <person name="Boedeker C."/>
            <person name="Pinto D."/>
            <person name="Vollmers J."/>
            <person name="Rivas-Marin E."/>
            <person name="Kohn T."/>
            <person name="Peeters S.H."/>
            <person name="Heuer A."/>
            <person name="Rast P."/>
            <person name="Oberbeckmann S."/>
            <person name="Bunk B."/>
            <person name="Jeske O."/>
            <person name="Meyerdierks A."/>
            <person name="Storesund J.E."/>
            <person name="Kallscheuer N."/>
            <person name="Luecker S."/>
            <person name="Lage O.M."/>
            <person name="Pohl T."/>
            <person name="Merkel B.J."/>
            <person name="Hornburger P."/>
            <person name="Mueller R.-W."/>
            <person name="Bruemmer F."/>
            <person name="Labrenz M."/>
            <person name="Spormann A.M."/>
            <person name="Op den Camp H."/>
            <person name="Overmann J."/>
            <person name="Amann R."/>
            <person name="Jetten M.S.M."/>
            <person name="Mascher T."/>
            <person name="Medema M.H."/>
            <person name="Devos D.P."/>
            <person name="Kaster A.-K."/>
            <person name="Ovreas L."/>
            <person name="Rohde M."/>
            <person name="Galperin M.Y."/>
            <person name="Jogler C."/>
        </authorList>
    </citation>
    <scope>NUCLEOTIDE SEQUENCE [LARGE SCALE GENOMIC DNA]</scope>
    <source>
        <strain evidence="4 5">EC9</strain>
    </source>
</reference>
<sequence>MLLERLDIDVYGPFGKKNIGPFSNGINAIWGPEGSGKTAIVDFIRGVMLGNQYDRHGATVGRVTWADHRGLYHCQRESDGTHDGRLLIDFSPRDAAYADERYRHYGYHSRRPDAIPPALVDMVVAPDTNETSIARVFEAAASVGFELACAVNRPSEEIERIKLRLVDIDAQIGRDYRGTENRDELEMRRRRLTTELETLERGSVVSEKSLDRPDRTFAEQRLRTAQLEATRLRHFQGELRESITDIQDEMDRLSQAPQHEPQRWTIAEDYRLQLEELDAQLVRWRRTMQEVRSLRERLQDSSDKPYYSDAATRPAYRSGADAASDPYEYLSSLEGRIDHAQRQLDALAGCYTDGYYRYGNDASTQARNLHAMRDELHTIREGLGRRDAHQPHARFDDELAQLRRCEQELMSAIERLIADRSDLMRLASREHGIPMDQLSSAYGDWNPYTDTPHLRDWLVSEHCPPSVGSSDAASARRQRLQDELTGLRSELQRADDQLATVVRDIDNLQRDMLSQPIERRPFVDSDRMAHLRNELADVRRRLEWLDSLDGLRRERARLDDELRRMEAAGHATQSPLIACANHWLTRLTAGRLRTIELVGPDQVRVDGRRESDISSDDRRTAALAVRMAVCCLMNENRTGMPLIIDDPVVHHHDHRSVARTLVEFAAGGNQVLVLTRSQALVDDLSEQGAWTDALPARNNLNNGAAGSDLYDVNRFLDMAWRESNGLYDNPSHTPGRSWSPANNYPRRRTMRGLYEPNHRKESRTGTTIDGETLIGRHFLTPESHIDLAPSVDSVAAARLRGIGVESVGDLLTSNAANIASRIGLAGVSDRTIRRWQIESDLVCRVPGLRPFDARILVGCGVTTPKELAQLHPTELLVKVERFLATDLGRETLRSGTSYELSRITTWIASASRAVLRGHRDGERQSTRTTRTSTRSRSGERSDESRGGRTTRVTRRRRTSSRDGQSGESTSRPLSSDHSSFPNPYDHESVRQRTGSVNSYRETYDYDGDGIADLEVEYEYDHDGNRVVRSTKRSSSRNGSGSSNSSSRSSSRLSSRSSNGSSDRDGSSNGRSQRSTRTRVTRTSRGERSERSTVPIDGDSKSRTLRYYLSKESDVVDAPSIGPSMAKRLEKAGVYTVADLLDADPAFVADKLNHRRITTETVRDWQMQSKLMCTSPMLRGHDAQLLVAAEITSVKQLSECNPQWLLDEVTPIAHSSEGKRILRGAPAPDLAEVTDWITWAGQRDQVVAA</sequence>
<dbReference type="PANTHER" id="PTHR31294">
    <property type="match status" value="1"/>
</dbReference>
<evidence type="ECO:0000256" key="2">
    <source>
        <dbReference type="SAM" id="MobiDB-lite"/>
    </source>
</evidence>
<dbReference type="Gene3D" id="1.10.150.20">
    <property type="entry name" value="5' to 3' exonuclease, C-terminal subdomain"/>
    <property type="match status" value="1"/>
</dbReference>
<feature type="region of interest" description="Disordered" evidence="2">
    <location>
        <begin position="1022"/>
        <end position="1098"/>
    </location>
</feature>
<feature type="coiled-coil region" evidence="1">
    <location>
        <begin position="267"/>
        <end position="294"/>
    </location>
</feature>
<feature type="compositionally biased region" description="Basic and acidic residues" evidence="2">
    <location>
        <begin position="936"/>
        <end position="946"/>
    </location>
</feature>
<feature type="compositionally biased region" description="Low complexity" evidence="2">
    <location>
        <begin position="926"/>
        <end position="935"/>
    </location>
</feature>
<evidence type="ECO:0000313" key="5">
    <source>
        <dbReference type="Proteomes" id="UP000319557"/>
    </source>
</evidence>
<accession>A0A517M4T6</accession>
<feature type="domain" description="DUF4332" evidence="3">
    <location>
        <begin position="793"/>
        <end position="911"/>
    </location>
</feature>
<dbReference type="Gene3D" id="3.40.50.300">
    <property type="entry name" value="P-loop containing nucleotide triphosphate hydrolases"/>
    <property type="match status" value="2"/>
</dbReference>
<evidence type="ECO:0000313" key="4">
    <source>
        <dbReference type="EMBL" id="QDS89879.1"/>
    </source>
</evidence>
<dbReference type="SUPFAM" id="SSF52540">
    <property type="entry name" value="P-loop containing nucleoside triphosphate hydrolases"/>
    <property type="match status" value="1"/>
</dbReference>
<protein>
    <submittedName>
        <fullName evidence="4">Chromosome partition protein Smc</fullName>
    </submittedName>
</protein>
<keyword evidence="1" id="KW-0175">Coiled coil</keyword>
<keyword evidence="5" id="KW-1185">Reference proteome</keyword>
<feature type="region of interest" description="Disordered" evidence="2">
    <location>
        <begin position="914"/>
        <end position="1005"/>
    </location>
</feature>
<feature type="coiled-coil region" evidence="1">
    <location>
        <begin position="470"/>
        <end position="568"/>
    </location>
</feature>
<evidence type="ECO:0000256" key="1">
    <source>
        <dbReference type="SAM" id="Coils"/>
    </source>
</evidence>
<dbReference type="EMBL" id="CP036261">
    <property type="protein sequence ID" value="QDS89879.1"/>
    <property type="molecule type" value="Genomic_DNA"/>
</dbReference>
<organism evidence="4 5">
    <name type="scientific">Rosistilla ulvae</name>
    <dbReference type="NCBI Taxonomy" id="1930277"/>
    <lineage>
        <taxon>Bacteria</taxon>
        <taxon>Pseudomonadati</taxon>
        <taxon>Planctomycetota</taxon>
        <taxon>Planctomycetia</taxon>
        <taxon>Pirellulales</taxon>
        <taxon>Pirellulaceae</taxon>
        <taxon>Rosistilla</taxon>
    </lineage>
</organism>
<dbReference type="AlphaFoldDB" id="A0A517M4T6"/>
<feature type="compositionally biased region" description="Polar residues" evidence="2">
    <location>
        <begin position="991"/>
        <end position="1000"/>
    </location>
</feature>
<feature type="compositionally biased region" description="Low complexity" evidence="2">
    <location>
        <begin position="1035"/>
        <end position="1072"/>
    </location>
</feature>
<evidence type="ECO:0000259" key="3">
    <source>
        <dbReference type="Pfam" id="PF14229"/>
    </source>
</evidence>
<feature type="domain" description="DUF4332" evidence="3">
    <location>
        <begin position="1118"/>
        <end position="1241"/>
    </location>
</feature>